<evidence type="ECO:0000256" key="5">
    <source>
        <dbReference type="ARBA" id="ARBA00023098"/>
    </source>
</evidence>
<dbReference type="EMBL" id="PFHR01000075">
    <property type="protein sequence ID" value="PIW97121.1"/>
    <property type="molecule type" value="Genomic_DNA"/>
</dbReference>
<name>A0A2M7IP77_9BACT</name>
<evidence type="ECO:0000256" key="1">
    <source>
        <dbReference type="ARBA" id="ARBA00010815"/>
    </source>
</evidence>
<evidence type="ECO:0008006" key="8">
    <source>
        <dbReference type="Google" id="ProtNLM"/>
    </source>
</evidence>
<gene>
    <name evidence="6" type="ORF">COZ82_01315</name>
</gene>
<dbReference type="SUPFAM" id="SSF53335">
    <property type="entry name" value="S-adenosyl-L-methionine-dependent methyltransferases"/>
    <property type="match status" value="1"/>
</dbReference>
<accession>A0A2M7IP77</accession>
<sequence>MFFRYLVKRGVAKIFENSDVAVKILFSDGSVYVNHPSKDGDIYDVTVHFKHPKAERWFALMGGVGFGEAYHQGLIDVNENDLEALIDVVRSKFISIQKPPLLVRIRRFVYEWRVNNKDISQAKRNAIFHYNYPAEFYRLIQGDTYGYVEGYWQTGHETLDQSMHNRFDYMCRKLHLKPGLKVAEVGSGWGYMTNLMARDYGVTVDTYGIVEGQNKTLLAMASQWGVQDKVTLLEEDHRNLKQRPCTYDRYVSLGVFEHAGKDCQEDWMDSIATSLKEGGIGLLSVMTYSSERYTDFMTTKYIFPGGNIPSIGKVIDMLEARGLYVLDLENARHHYALAAQEWKKNFQKNWSKIQALNPELFNERFRRTWFLYLMGAGTAFESPQSNLSIQQIVFSKGRKHTYPTTRDFLYCPTR</sequence>
<dbReference type="GO" id="GO:0032259">
    <property type="term" value="P:methylation"/>
    <property type="evidence" value="ECO:0007669"/>
    <property type="project" value="UniProtKB-KW"/>
</dbReference>
<evidence type="ECO:0000313" key="6">
    <source>
        <dbReference type="EMBL" id="PIW97121.1"/>
    </source>
</evidence>
<organism evidence="6 7">
    <name type="scientific">Candidatus Kaiserbacteria bacterium CG_4_8_14_3_um_filter_38_9</name>
    <dbReference type="NCBI Taxonomy" id="1974599"/>
    <lineage>
        <taxon>Bacteria</taxon>
        <taxon>Candidatus Kaiseribacteriota</taxon>
    </lineage>
</organism>
<dbReference type="GO" id="GO:0008168">
    <property type="term" value="F:methyltransferase activity"/>
    <property type="evidence" value="ECO:0007669"/>
    <property type="project" value="UniProtKB-KW"/>
</dbReference>
<dbReference type="PANTHER" id="PTHR43667">
    <property type="entry name" value="CYCLOPROPANE-FATTY-ACYL-PHOSPHOLIPID SYNTHASE"/>
    <property type="match status" value="1"/>
</dbReference>
<protein>
    <recommendedName>
        <fullName evidence="8">Cyclopropane-fatty-acyl-phospholipid synthase</fullName>
    </recommendedName>
</protein>
<evidence type="ECO:0000256" key="4">
    <source>
        <dbReference type="ARBA" id="ARBA00022691"/>
    </source>
</evidence>
<evidence type="ECO:0000313" key="7">
    <source>
        <dbReference type="Proteomes" id="UP000230837"/>
    </source>
</evidence>
<evidence type="ECO:0000256" key="2">
    <source>
        <dbReference type="ARBA" id="ARBA00022603"/>
    </source>
</evidence>
<evidence type="ECO:0000256" key="3">
    <source>
        <dbReference type="ARBA" id="ARBA00022679"/>
    </source>
</evidence>
<keyword evidence="4" id="KW-0949">S-adenosyl-L-methionine</keyword>
<keyword evidence="2" id="KW-0489">Methyltransferase</keyword>
<dbReference type="AlphaFoldDB" id="A0A2M7IP77"/>
<dbReference type="InterPro" id="IPR029063">
    <property type="entry name" value="SAM-dependent_MTases_sf"/>
</dbReference>
<dbReference type="PANTHER" id="PTHR43667:SF1">
    <property type="entry name" value="CYCLOPROPANE-FATTY-ACYL-PHOSPHOLIPID SYNTHASE"/>
    <property type="match status" value="1"/>
</dbReference>
<dbReference type="Gene3D" id="3.40.50.150">
    <property type="entry name" value="Vaccinia Virus protein VP39"/>
    <property type="match status" value="1"/>
</dbReference>
<dbReference type="CDD" id="cd02440">
    <property type="entry name" value="AdoMet_MTases"/>
    <property type="match status" value="1"/>
</dbReference>
<dbReference type="Pfam" id="PF02353">
    <property type="entry name" value="CMAS"/>
    <property type="match status" value="1"/>
</dbReference>
<dbReference type="PIRSF" id="PIRSF003085">
    <property type="entry name" value="CMAS"/>
    <property type="match status" value="1"/>
</dbReference>
<comment type="similarity">
    <text evidence="1">Belongs to the CFA/CMAS family.</text>
</comment>
<keyword evidence="3" id="KW-0808">Transferase</keyword>
<keyword evidence="5" id="KW-0443">Lipid metabolism</keyword>
<reference evidence="7" key="1">
    <citation type="submission" date="2017-09" db="EMBL/GenBank/DDBJ databases">
        <title>Depth-based differentiation of microbial function through sediment-hosted aquifers and enrichment of novel symbionts in the deep terrestrial subsurface.</title>
        <authorList>
            <person name="Probst A.J."/>
            <person name="Ladd B."/>
            <person name="Jarett J.K."/>
            <person name="Geller-Mcgrath D.E."/>
            <person name="Sieber C.M.K."/>
            <person name="Emerson J.B."/>
            <person name="Anantharaman K."/>
            <person name="Thomas B.C."/>
            <person name="Malmstrom R."/>
            <person name="Stieglmeier M."/>
            <person name="Klingl A."/>
            <person name="Woyke T."/>
            <person name="Ryan C.M."/>
            <person name="Banfield J.F."/>
        </authorList>
    </citation>
    <scope>NUCLEOTIDE SEQUENCE [LARGE SCALE GENOMIC DNA]</scope>
</reference>
<dbReference type="InterPro" id="IPR050723">
    <property type="entry name" value="CFA/CMAS"/>
</dbReference>
<comment type="caution">
    <text evidence="6">The sequence shown here is derived from an EMBL/GenBank/DDBJ whole genome shotgun (WGS) entry which is preliminary data.</text>
</comment>
<dbReference type="GO" id="GO:0008610">
    <property type="term" value="P:lipid biosynthetic process"/>
    <property type="evidence" value="ECO:0007669"/>
    <property type="project" value="InterPro"/>
</dbReference>
<dbReference type="InterPro" id="IPR003333">
    <property type="entry name" value="CMAS"/>
</dbReference>
<proteinExistence type="inferred from homology"/>
<dbReference type="Proteomes" id="UP000230837">
    <property type="component" value="Unassembled WGS sequence"/>
</dbReference>